<accession>A0A2T2N6R0</accession>
<reference evidence="1 2" key="1">
    <citation type="journal article" date="2018" name="Front. Microbiol.">
        <title>Genome-Wide Analysis of Corynespora cassiicola Leaf Fall Disease Putative Effectors.</title>
        <authorList>
            <person name="Lopez D."/>
            <person name="Ribeiro S."/>
            <person name="Label P."/>
            <person name="Fumanal B."/>
            <person name="Venisse J.S."/>
            <person name="Kohler A."/>
            <person name="de Oliveira R.R."/>
            <person name="Labutti K."/>
            <person name="Lipzen A."/>
            <person name="Lail K."/>
            <person name="Bauer D."/>
            <person name="Ohm R.A."/>
            <person name="Barry K.W."/>
            <person name="Spatafora J."/>
            <person name="Grigoriev I.V."/>
            <person name="Martin F.M."/>
            <person name="Pujade-Renaud V."/>
        </authorList>
    </citation>
    <scope>NUCLEOTIDE SEQUENCE [LARGE SCALE GENOMIC DNA]</scope>
    <source>
        <strain evidence="1 2">Philippines</strain>
    </source>
</reference>
<proteinExistence type="predicted"/>
<keyword evidence="2" id="KW-1185">Reference proteome</keyword>
<evidence type="ECO:0000313" key="1">
    <source>
        <dbReference type="EMBL" id="PSN61103.1"/>
    </source>
</evidence>
<dbReference type="Proteomes" id="UP000240883">
    <property type="component" value="Unassembled WGS sequence"/>
</dbReference>
<name>A0A2T2N6R0_CORCC</name>
<sequence>MDSIAPSVKQTYNAWHYEIGGNGNVKMRALLSNTTMGVFNHNSDSLVAVTSKVSWMLSGIDGDVGNIRRVLEDFMGFLSKEATKLRGGEEAVSSPDQLQLLLASSLGRQLNLVAGKEYTGKLLGFRYTDNSTDAVIETAEAGPPSIIPIDHKLWDQSKIRLMVPTTESRYYPYKFKRDFANLSSKPRVLVSVTFRDTDRKLWVPADHIAALPCQINFDLNRFWGGEEYECIDRNFWKIFEYLSDEKIFLRPYSKTSAWEELAVDCFIYSYGMKQKWMEIVAAIQNRIHTYKGPIVERSAIRNALLQAKNNEDKPMYSLLMKILGHPSNILPVSQTCSTTNKTEKATV</sequence>
<organism evidence="1 2">
    <name type="scientific">Corynespora cassiicola Philippines</name>
    <dbReference type="NCBI Taxonomy" id="1448308"/>
    <lineage>
        <taxon>Eukaryota</taxon>
        <taxon>Fungi</taxon>
        <taxon>Dikarya</taxon>
        <taxon>Ascomycota</taxon>
        <taxon>Pezizomycotina</taxon>
        <taxon>Dothideomycetes</taxon>
        <taxon>Pleosporomycetidae</taxon>
        <taxon>Pleosporales</taxon>
        <taxon>Corynesporascaceae</taxon>
        <taxon>Corynespora</taxon>
    </lineage>
</organism>
<gene>
    <name evidence="1" type="ORF">BS50DRAFT_593430</name>
</gene>
<dbReference type="EMBL" id="KZ678146">
    <property type="protein sequence ID" value="PSN61103.1"/>
    <property type="molecule type" value="Genomic_DNA"/>
</dbReference>
<evidence type="ECO:0000313" key="2">
    <source>
        <dbReference type="Proteomes" id="UP000240883"/>
    </source>
</evidence>
<protein>
    <submittedName>
        <fullName evidence="1">Uncharacterized protein</fullName>
    </submittedName>
</protein>
<dbReference type="AlphaFoldDB" id="A0A2T2N6R0"/>